<gene>
    <name evidence="2" type="ORF">UFOPK2992_01362</name>
</gene>
<evidence type="ECO:0000256" key="1">
    <source>
        <dbReference type="SAM" id="MobiDB-lite"/>
    </source>
</evidence>
<organism evidence="2">
    <name type="scientific">freshwater metagenome</name>
    <dbReference type="NCBI Taxonomy" id="449393"/>
    <lineage>
        <taxon>unclassified sequences</taxon>
        <taxon>metagenomes</taxon>
        <taxon>ecological metagenomes</taxon>
    </lineage>
</organism>
<feature type="compositionally biased region" description="Basic residues" evidence="1">
    <location>
        <begin position="52"/>
        <end position="62"/>
    </location>
</feature>
<reference evidence="2" key="1">
    <citation type="submission" date="2020-05" db="EMBL/GenBank/DDBJ databases">
        <authorList>
            <person name="Chiriac C."/>
            <person name="Salcher M."/>
            <person name="Ghai R."/>
            <person name="Kavagutti S V."/>
        </authorList>
    </citation>
    <scope>NUCLEOTIDE SEQUENCE</scope>
</reference>
<proteinExistence type="predicted"/>
<evidence type="ECO:0000313" key="2">
    <source>
        <dbReference type="EMBL" id="CAB4807546.1"/>
    </source>
</evidence>
<feature type="region of interest" description="Disordered" evidence="1">
    <location>
        <begin position="43"/>
        <end position="62"/>
    </location>
</feature>
<dbReference type="EMBL" id="CAFAAI010000251">
    <property type="protein sequence ID" value="CAB4807546.1"/>
    <property type="molecule type" value="Genomic_DNA"/>
</dbReference>
<accession>A0A6J6YK89</accession>
<dbReference type="AlphaFoldDB" id="A0A6J6YK89"/>
<name>A0A6J6YK89_9ZZZZ</name>
<sequence length="62" mass="6632">MNRSMHAVHAVGSAAVVSRASDYLELALGHGWQPMSASCNTNGFAMNASTKRSPRRLGKRST</sequence>
<protein>
    <submittedName>
        <fullName evidence="2">Unannotated protein</fullName>
    </submittedName>
</protein>